<evidence type="ECO:0000256" key="1">
    <source>
        <dbReference type="SAM" id="MobiDB-lite"/>
    </source>
</evidence>
<protein>
    <submittedName>
        <fullName evidence="2">Uncharacterized protein</fullName>
    </submittedName>
</protein>
<name>A0A2S9XC16_9BACT</name>
<sequence length="232" mass="24311">MVVSSLGLATGCHRAVSGVDSEALGYGPDQPPQISGYDVDPVPRATPMPWTPPDRAGSPGSRSPVIGAAELSGPVPFADDIIEVCEHLVPREVAADAGQDADAVCRRQHRIAQVFRPIGDWKTLAACLGATTDVAGVDACRLATPSSVAPIAEHPRESGVCMHLLALSVVEELGPEPMLDAARLAEFRPLLADCVDSLVNDERRKLGPSNYATMLACVEVATTTADAERCPP</sequence>
<gene>
    <name evidence="2" type="ORF">ENSA7_82890</name>
</gene>
<proteinExistence type="predicted"/>
<comment type="caution">
    <text evidence="2">The sequence shown here is derived from an EMBL/GenBank/DDBJ whole genome shotgun (WGS) entry which is preliminary data.</text>
</comment>
<dbReference type="EMBL" id="PVNL01000192">
    <property type="protein sequence ID" value="PRP90404.1"/>
    <property type="molecule type" value="Genomic_DNA"/>
</dbReference>
<dbReference type="Proteomes" id="UP000238823">
    <property type="component" value="Unassembled WGS sequence"/>
</dbReference>
<evidence type="ECO:0000313" key="3">
    <source>
        <dbReference type="Proteomes" id="UP000238823"/>
    </source>
</evidence>
<dbReference type="AlphaFoldDB" id="A0A2S9XC16"/>
<reference evidence="2 3" key="1">
    <citation type="submission" date="2018-03" db="EMBL/GenBank/DDBJ databases">
        <title>Draft Genome Sequences of the Obligatory Marine Myxobacteria Enhygromyxa salina SWB007.</title>
        <authorList>
            <person name="Poehlein A."/>
            <person name="Moghaddam J.A."/>
            <person name="Harms H."/>
            <person name="Alanjari M."/>
            <person name="Koenig G.M."/>
            <person name="Daniel R."/>
            <person name="Schaeberle T.F."/>
        </authorList>
    </citation>
    <scope>NUCLEOTIDE SEQUENCE [LARGE SCALE GENOMIC DNA]</scope>
    <source>
        <strain evidence="2 3">SWB007</strain>
    </source>
</reference>
<feature type="region of interest" description="Disordered" evidence="1">
    <location>
        <begin position="23"/>
        <end position="67"/>
    </location>
</feature>
<evidence type="ECO:0000313" key="2">
    <source>
        <dbReference type="EMBL" id="PRP90404.1"/>
    </source>
</evidence>
<accession>A0A2S9XC16</accession>
<organism evidence="2 3">
    <name type="scientific">Enhygromyxa salina</name>
    <dbReference type="NCBI Taxonomy" id="215803"/>
    <lineage>
        <taxon>Bacteria</taxon>
        <taxon>Pseudomonadati</taxon>
        <taxon>Myxococcota</taxon>
        <taxon>Polyangia</taxon>
        <taxon>Nannocystales</taxon>
        <taxon>Nannocystaceae</taxon>
        <taxon>Enhygromyxa</taxon>
    </lineage>
</organism>